<evidence type="ECO:0000313" key="4">
    <source>
        <dbReference type="Proteomes" id="UP000234323"/>
    </source>
</evidence>
<dbReference type="VEuPathDB" id="FungiDB:RhiirFUN_003272"/>
<dbReference type="GO" id="GO:0003729">
    <property type="term" value="F:mRNA binding"/>
    <property type="evidence" value="ECO:0007669"/>
    <property type="project" value="TreeGrafter"/>
</dbReference>
<reference evidence="3 4" key="1">
    <citation type="submission" date="2015-10" db="EMBL/GenBank/DDBJ databases">
        <title>Genome analyses suggest a sexual origin of heterokaryosis in a supposedly ancient asexual fungus.</title>
        <authorList>
            <person name="Ropars J."/>
            <person name="Sedzielewska K."/>
            <person name="Noel J."/>
            <person name="Charron P."/>
            <person name="Farinelli L."/>
            <person name="Marton T."/>
            <person name="Kruger M."/>
            <person name="Pelin A."/>
            <person name="Brachmann A."/>
            <person name="Corradi N."/>
        </authorList>
    </citation>
    <scope>NUCLEOTIDE SEQUENCE [LARGE SCALE GENOMIC DNA]</scope>
    <source>
        <strain evidence="3 4">A4</strain>
    </source>
</reference>
<proteinExistence type="predicted"/>
<evidence type="ECO:0000313" key="3">
    <source>
        <dbReference type="EMBL" id="PKY42936.1"/>
    </source>
</evidence>
<dbReference type="InterPro" id="IPR027512">
    <property type="entry name" value="EIF3A"/>
</dbReference>
<dbReference type="PANTHER" id="PTHR14005">
    <property type="entry name" value="EUKARYOTIC TRANSLATION INITIATION FACTOR 3, THETA SUBUNIT"/>
    <property type="match status" value="1"/>
</dbReference>
<dbReference type="Proteomes" id="UP000234323">
    <property type="component" value="Unassembled WGS sequence"/>
</dbReference>
<dbReference type="VEuPathDB" id="FungiDB:RhiirA1_239957"/>
<dbReference type="GO" id="GO:0003743">
    <property type="term" value="F:translation initiation factor activity"/>
    <property type="evidence" value="ECO:0007669"/>
    <property type="project" value="TreeGrafter"/>
</dbReference>
<keyword evidence="2" id="KW-0472">Membrane</keyword>
<feature type="region of interest" description="Disordered" evidence="1">
    <location>
        <begin position="53"/>
        <end position="230"/>
    </location>
</feature>
<feature type="compositionally biased region" description="Low complexity" evidence="1">
    <location>
        <begin position="198"/>
        <end position="212"/>
    </location>
</feature>
<organism evidence="3 4">
    <name type="scientific">Rhizophagus irregularis</name>
    <dbReference type="NCBI Taxonomy" id="588596"/>
    <lineage>
        <taxon>Eukaryota</taxon>
        <taxon>Fungi</taxon>
        <taxon>Fungi incertae sedis</taxon>
        <taxon>Mucoromycota</taxon>
        <taxon>Glomeromycotina</taxon>
        <taxon>Glomeromycetes</taxon>
        <taxon>Glomerales</taxon>
        <taxon>Glomeraceae</taxon>
        <taxon>Rhizophagus</taxon>
    </lineage>
</organism>
<comment type="caution">
    <text evidence="3">The sequence shown here is derived from an EMBL/GenBank/DDBJ whole genome shotgun (WGS) entry which is preliminary data.</text>
</comment>
<keyword evidence="2" id="KW-1133">Transmembrane helix</keyword>
<gene>
    <name evidence="3" type="ORF">RhiirA4_442271</name>
</gene>
<dbReference type="PANTHER" id="PTHR14005:SF0">
    <property type="entry name" value="EUKARYOTIC TRANSLATION INITIATION FACTOR 3 SUBUNIT A"/>
    <property type="match status" value="1"/>
</dbReference>
<evidence type="ECO:0000256" key="1">
    <source>
        <dbReference type="SAM" id="MobiDB-lite"/>
    </source>
</evidence>
<dbReference type="AlphaFoldDB" id="A0A2I1G8H9"/>
<accession>A0A2I1G8H9</accession>
<feature type="compositionally biased region" description="Polar residues" evidence="1">
    <location>
        <begin position="214"/>
        <end position="227"/>
    </location>
</feature>
<dbReference type="GO" id="GO:0043614">
    <property type="term" value="C:multi-eIF complex"/>
    <property type="evidence" value="ECO:0007669"/>
    <property type="project" value="TreeGrafter"/>
</dbReference>
<dbReference type="GO" id="GO:0002188">
    <property type="term" value="P:translation reinitiation"/>
    <property type="evidence" value="ECO:0007669"/>
    <property type="project" value="TreeGrafter"/>
</dbReference>
<feature type="transmembrane region" description="Helical" evidence="2">
    <location>
        <begin position="235"/>
        <end position="259"/>
    </location>
</feature>
<name>A0A2I1G8H9_9GLOM</name>
<keyword evidence="4" id="KW-1185">Reference proteome</keyword>
<feature type="compositionally biased region" description="Low complexity" evidence="1">
    <location>
        <begin position="149"/>
        <end position="185"/>
    </location>
</feature>
<feature type="compositionally biased region" description="Basic and acidic residues" evidence="1">
    <location>
        <begin position="66"/>
        <end position="144"/>
    </location>
</feature>
<feature type="compositionally biased region" description="Low complexity" evidence="1">
    <location>
        <begin position="319"/>
        <end position="375"/>
    </location>
</feature>
<dbReference type="GO" id="GO:0071541">
    <property type="term" value="C:eukaryotic translation initiation factor 3 complex, eIF3m"/>
    <property type="evidence" value="ECO:0007669"/>
    <property type="project" value="TreeGrafter"/>
</dbReference>
<keyword evidence="2" id="KW-0812">Transmembrane</keyword>
<feature type="compositionally biased region" description="Polar residues" evidence="1">
    <location>
        <begin position="399"/>
        <end position="411"/>
    </location>
</feature>
<protein>
    <submittedName>
        <fullName evidence="3">Uncharacterized protein</fullName>
    </submittedName>
</protein>
<dbReference type="GO" id="GO:0071540">
    <property type="term" value="C:eukaryotic translation initiation factor 3 complex, eIF3e"/>
    <property type="evidence" value="ECO:0007669"/>
    <property type="project" value="TreeGrafter"/>
</dbReference>
<evidence type="ECO:0000256" key="2">
    <source>
        <dbReference type="SAM" id="Phobius"/>
    </source>
</evidence>
<sequence length="420" mass="47381">MGIHSQNDEIPVEIINRNLLFNKRNLYYNKGKPSYKKREKYCKKKLSLSDFIKCSLSKAEKAKKKAREEKAKEDRKKKLKKEREEKAKKEREEKAKKEREEKAKKAREEKAKKDREEKAKKAREEKAKKDREKNKNKNKDKVGDDDNNNDNNNNDNNNNNNNNNDNNDNNDGNNGNNGNNGNDGNVPPPNQTGAPELTNTPTNPNQMTPAATFAPTNTYMSNASSLPSEDGRQKLSIAGISVISMILVGVIVLIILAVYRRRNSMRRGAVRLYDEPGQNDSSVIPRYLSMRSLRIPSMPPKVQLTRLSSATILLPYRENNPSPLNNNTNNPAPSFNNLNNNYLSPYTKVHNLSSPNSSSSGSLSVNVNNNLEQNSQKTDSVQSYSSLESSFPIPPQRAVNDNYNTTPTSATFGDMYKLKK</sequence>
<dbReference type="EMBL" id="LLXI01000226">
    <property type="protein sequence ID" value="PKY42936.1"/>
    <property type="molecule type" value="Genomic_DNA"/>
</dbReference>
<feature type="compositionally biased region" description="Polar residues" evidence="1">
    <location>
        <begin position="376"/>
        <end position="389"/>
    </location>
</feature>
<dbReference type="GO" id="GO:0001732">
    <property type="term" value="P:formation of cytoplasmic translation initiation complex"/>
    <property type="evidence" value="ECO:0007669"/>
    <property type="project" value="TreeGrafter"/>
</dbReference>
<dbReference type="VEuPathDB" id="FungiDB:FUN_021444"/>
<feature type="region of interest" description="Disordered" evidence="1">
    <location>
        <begin position="318"/>
        <end position="420"/>
    </location>
</feature>